<evidence type="ECO:0008006" key="3">
    <source>
        <dbReference type="Google" id="ProtNLM"/>
    </source>
</evidence>
<sequence length="319" mass="35780">MEARAGVFQRVLALGEGMWMVRGHFHLGEGQTEGLKWAGLRDRMLSLLSDGLQDQRLQEGEHNESTKEQLAEERAMVQRLMDGDELPFVLDTTMGIATTGNGDKQLALLSPTPFDEEVRKQIDALGIVEAIVASNLQHWLFLPKWAQAYPDAKIYLAPSALGEDLETKLTDHTPESLPQPKSEWVVLEESGHQLGPHLDQQLLLGAPLNMNEVVFFHAPSHTLVASDSFYGGYAQDESPSWFGRLWFKLTKKAFRSATLPIYRTSRVISHGDRGKLIACVKDIAQRWAFDKIIFAHGTSPYTHEPRKAYVDAWSVLTSM</sequence>
<dbReference type="InterPro" id="IPR036866">
    <property type="entry name" value="RibonucZ/Hydroxyglut_hydro"/>
</dbReference>
<dbReference type="PANTHER" id="PTHR33835">
    <property type="entry name" value="YALI0C07656P"/>
    <property type="match status" value="1"/>
</dbReference>
<dbReference type="OMA" id="FGRLWFK"/>
<name>F2U7U6_SALR5</name>
<evidence type="ECO:0000313" key="2">
    <source>
        <dbReference type="Proteomes" id="UP000007799"/>
    </source>
</evidence>
<dbReference type="GeneID" id="16075257"/>
<dbReference type="PANTHER" id="PTHR33835:SF1">
    <property type="entry name" value="METALLO-BETA-LACTAMASE DOMAIN-CONTAINING PROTEIN"/>
    <property type="match status" value="1"/>
</dbReference>
<dbReference type="KEGG" id="sre:PTSG_04579"/>
<keyword evidence="2" id="KW-1185">Reference proteome</keyword>
<reference evidence="1" key="1">
    <citation type="submission" date="2009-08" db="EMBL/GenBank/DDBJ databases">
        <title>Annotation of Salpingoeca rosetta.</title>
        <authorList>
            <consortium name="The Broad Institute Genome Sequencing Platform"/>
            <person name="Russ C."/>
            <person name="Cuomo C."/>
            <person name="Burger G."/>
            <person name="Gray M.W."/>
            <person name="Holland P.W.H."/>
            <person name="King N."/>
            <person name="Lang F.B.F."/>
            <person name="Roger A.J."/>
            <person name="Ruiz-Trillo I."/>
            <person name="Young S.K."/>
            <person name="Zeng Q."/>
            <person name="Gargeya S."/>
            <person name="Alvarado L."/>
            <person name="Berlin A."/>
            <person name="Chapman S.B."/>
            <person name="Chen Z."/>
            <person name="Freedman E."/>
            <person name="Gellesch M."/>
            <person name="Goldberg J."/>
            <person name="Griggs A."/>
            <person name="Gujja S."/>
            <person name="Heilman E."/>
            <person name="Heiman D."/>
            <person name="Howarth C."/>
            <person name="Mehta T."/>
            <person name="Neiman D."/>
            <person name="Pearson M."/>
            <person name="Roberts A."/>
            <person name="Saif S."/>
            <person name="Shea T."/>
            <person name="Shenoy N."/>
            <person name="Sisk P."/>
            <person name="Stolte C."/>
            <person name="Sykes S."/>
            <person name="White J."/>
            <person name="Yandava C."/>
            <person name="Haas B."/>
            <person name="Nusbaum C."/>
            <person name="Birren B."/>
        </authorList>
    </citation>
    <scope>NUCLEOTIDE SEQUENCE [LARGE SCALE GENOMIC DNA]</scope>
    <source>
        <strain evidence="1">ATCC 50818</strain>
    </source>
</reference>
<accession>F2U7U6</accession>
<proteinExistence type="predicted"/>
<dbReference type="SUPFAM" id="SSF56281">
    <property type="entry name" value="Metallo-hydrolase/oxidoreductase"/>
    <property type="match status" value="1"/>
</dbReference>
<dbReference type="InParanoid" id="F2U7U6"/>
<dbReference type="RefSeq" id="XP_004994674.1">
    <property type="nucleotide sequence ID" value="XM_004994617.1"/>
</dbReference>
<dbReference type="AlphaFoldDB" id="F2U7U6"/>
<dbReference type="Proteomes" id="UP000007799">
    <property type="component" value="Unassembled WGS sequence"/>
</dbReference>
<dbReference type="InterPro" id="IPR025638">
    <property type="entry name" value="DUF4336"/>
</dbReference>
<gene>
    <name evidence="1" type="ORF">PTSG_04579</name>
</gene>
<protein>
    <recommendedName>
        <fullName evidence="3">Metallo-beta-lactamase domain-containing protein</fullName>
    </recommendedName>
</protein>
<dbReference type="EMBL" id="GL832964">
    <property type="protein sequence ID" value="EGD72851.1"/>
    <property type="molecule type" value="Genomic_DNA"/>
</dbReference>
<evidence type="ECO:0000313" key="1">
    <source>
        <dbReference type="EMBL" id="EGD72851.1"/>
    </source>
</evidence>
<organism evidence="2">
    <name type="scientific">Salpingoeca rosetta (strain ATCC 50818 / BSB-021)</name>
    <dbReference type="NCBI Taxonomy" id="946362"/>
    <lineage>
        <taxon>Eukaryota</taxon>
        <taxon>Choanoflagellata</taxon>
        <taxon>Craspedida</taxon>
        <taxon>Salpingoecidae</taxon>
        <taxon>Salpingoeca</taxon>
    </lineage>
</organism>
<dbReference type="OrthoDB" id="421671at2759"/>